<organism evidence="2 3">
    <name type="scientific">Syntrophus aciditrophicus (strain SB)</name>
    <dbReference type="NCBI Taxonomy" id="56780"/>
    <lineage>
        <taxon>Bacteria</taxon>
        <taxon>Pseudomonadati</taxon>
        <taxon>Thermodesulfobacteriota</taxon>
        <taxon>Syntrophia</taxon>
        <taxon>Syntrophales</taxon>
        <taxon>Syntrophaceae</taxon>
        <taxon>Syntrophus</taxon>
    </lineage>
</organism>
<dbReference type="GO" id="GO:0032259">
    <property type="term" value="P:methylation"/>
    <property type="evidence" value="ECO:0007669"/>
    <property type="project" value="UniProtKB-KW"/>
</dbReference>
<dbReference type="Gene3D" id="2.20.25.110">
    <property type="entry name" value="S-adenosyl-L-methionine-dependent methyltransferases"/>
    <property type="match status" value="1"/>
</dbReference>
<dbReference type="AlphaFoldDB" id="Q2LV42"/>
<dbReference type="GO" id="GO:0008168">
    <property type="term" value="F:methyltransferase activity"/>
    <property type="evidence" value="ECO:0007669"/>
    <property type="project" value="UniProtKB-KW"/>
</dbReference>
<proteinExistence type="predicted"/>
<dbReference type="Pfam" id="PF13649">
    <property type="entry name" value="Methyltransf_25"/>
    <property type="match status" value="1"/>
</dbReference>
<dbReference type="EC" id="2.1.1.-" evidence="2"/>
<dbReference type="STRING" id="56780.SYN_00667"/>
<dbReference type="CDD" id="cd02440">
    <property type="entry name" value="AdoMet_MTases"/>
    <property type="match status" value="1"/>
</dbReference>
<gene>
    <name evidence="2" type="ORF">SYN_00667</name>
</gene>
<keyword evidence="2" id="KW-0489">Methyltransferase</keyword>
<evidence type="ECO:0000313" key="2">
    <source>
        <dbReference type="EMBL" id="ABC77955.1"/>
    </source>
</evidence>
<feature type="domain" description="Methyltransferase" evidence="1">
    <location>
        <begin position="121"/>
        <end position="217"/>
    </location>
</feature>
<keyword evidence="3" id="KW-1185">Reference proteome</keyword>
<dbReference type="HOGENOM" id="CLU_069129_1_2_7"/>
<dbReference type="eggNOG" id="COG2227">
    <property type="taxonomic scope" value="Bacteria"/>
</dbReference>
<evidence type="ECO:0000313" key="3">
    <source>
        <dbReference type="Proteomes" id="UP000001933"/>
    </source>
</evidence>
<dbReference type="KEGG" id="sat:SYN_00667"/>
<dbReference type="SUPFAM" id="SSF53335">
    <property type="entry name" value="S-adenosyl-L-methionine-dependent methyltransferases"/>
    <property type="match status" value="1"/>
</dbReference>
<dbReference type="PANTHER" id="PTHR43591:SF110">
    <property type="entry name" value="RHODANESE DOMAIN-CONTAINING PROTEIN"/>
    <property type="match status" value="1"/>
</dbReference>
<protein>
    <submittedName>
        <fullName evidence="2">Methyltransferase</fullName>
        <ecNumber evidence="2">2.1.1.-</ecNumber>
    </submittedName>
</protein>
<keyword evidence="2" id="KW-0808">Transferase</keyword>
<sequence>MLKTHFEDESNVHKWRKLRGYNSTRLTPDKEGGKAMEDDLESSGGYTTCSVLAWLFAHQECQESEEEKEGKGARTHQMKQWYEELFENYGMKYDNENFVQGTIGECDFIEKEIGHNKAARILDIGCGTGRHSIELAKRGYKVVGIDLSESLLKRAKEKASERNLQIVFEKRDARSLPFLNEFNLIIMICEGAFPLMETDEMNFQILRNAAKALLPKGKLIFTTLNGLFPLYHSVKDFLDSKTKEGNAKCVSLSFDLMTFREHSALYVEDDFGNKKELQCNERYYVPAEITWLLKTLNFKTVDIYGAKLGAFSRNDKLSTEDFEMLIIAEKQ</sequence>
<dbReference type="PANTHER" id="PTHR43591">
    <property type="entry name" value="METHYLTRANSFERASE"/>
    <property type="match status" value="1"/>
</dbReference>
<dbReference type="EMBL" id="CP000252">
    <property type="protein sequence ID" value="ABC77955.1"/>
    <property type="molecule type" value="Genomic_DNA"/>
</dbReference>
<dbReference type="InterPro" id="IPR029063">
    <property type="entry name" value="SAM-dependent_MTases_sf"/>
</dbReference>
<evidence type="ECO:0000259" key="1">
    <source>
        <dbReference type="Pfam" id="PF13649"/>
    </source>
</evidence>
<name>Q2LV42_SYNAS</name>
<dbReference type="InParanoid" id="Q2LV42"/>
<dbReference type="InterPro" id="IPR041698">
    <property type="entry name" value="Methyltransf_25"/>
</dbReference>
<dbReference type="Gene3D" id="3.40.50.150">
    <property type="entry name" value="Vaccinia Virus protein VP39"/>
    <property type="match status" value="1"/>
</dbReference>
<accession>Q2LV42</accession>
<dbReference type="Proteomes" id="UP000001933">
    <property type="component" value="Chromosome"/>
</dbReference>
<reference evidence="2 3" key="1">
    <citation type="journal article" date="2007" name="Proc. Natl. Acad. Sci. U.S.A.">
        <title>The genome of Syntrophus aciditrophicus: life at the thermodynamic limit of microbial growth.</title>
        <authorList>
            <person name="McInerney M.J."/>
            <person name="Rohlin L."/>
            <person name="Mouttaki H."/>
            <person name="Kim U."/>
            <person name="Krupp R.S."/>
            <person name="Rios-Hernandez L."/>
            <person name="Sieber J."/>
            <person name="Struchtemeyer C.G."/>
            <person name="Bhattacharyya A."/>
            <person name="Campbell J.W."/>
            <person name="Gunsalus R.P."/>
        </authorList>
    </citation>
    <scope>NUCLEOTIDE SEQUENCE [LARGE SCALE GENOMIC DNA]</scope>
    <source>
        <strain evidence="2 3">SB</strain>
    </source>
</reference>